<comment type="subcellular location">
    <subcellularLocation>
        <location evidence="1">Nucleus</location>
    </subcellularLocation>
</comment>
<dbReference type="Gene3D" id="6.10.140.2220">
    <property type="match status" value="1"/>
</dbReference>
<dbReference type="SUPFAM" id="SSF158553">
    <property type="entry name" value="TAFH domain-like"/>
    <property type="match status" value="1"/>
</dbReference>
<evidence type="ECO:0000313" key="15">
    <source>
        <dbReference type="Proteomes" id="UP000594454"/>
    </source>
</evidence>
<sequence length="552" mass="60466">MGELKGDFQMALDGKTIIKEEIPDKEVYESTANNRRTKGNGKDNCRTPDSPESARAVAPRSPMSPQIHHSSLAPPRPNRNASSSPVVNGATTTPPPPPVAAAITPHLEQSRALAKVRKFLGSLVQITQDSHPEISDRTRALVLSLASGGISIDEFRTALQDITSYPLRPNIIPFMKTHIPLLQREIASLARATNQTPLQYVTSNESSAIEFSHGSSDHAEIFLPVEGATVNSSVNGNGLVFKRRPSDTLGDQHNVVTDWNDYIYPPAKRLHSHTALMNSSHLFSSQPSLFEYQGSAGNQSEAGFGVLLDKSNHRDDRDPGSRCSDSQRSNRMSGEEEWKNIHTMLNCISAMVDKTKRAITILQQRGVDPQPNYSDTAVIEIRRQTEEKVAELKRNAEDAVNQVKRQAVIEIQRAVAAAENRAAEVMAQERLKMEKFFADMSKHATETDVESKSPSLSAGQNACWNCGRKANETCSGCNLARYCGAFCQHKDWEHHHQICGNVRPEVTAKHPAQTVRAQITRSPPSQPQPQVSATTQPPSVVTNGVNSGGGTK</sequence>
<dbReference type="PANTHER" id="PTHR10379:SF14">
    <property type="entry name" value="NERVY, ISOFORM D"/>
    <property type="match status" value="1"/>
</dbReference>
<dbReference type="SUPFAM" id="SSF144232">
    <property type="entry name" value="HIT/MYND zinc finger-like"/>
    <property type="match status" value="1"/>
</dbReference>
<feature type="region of interest" description="Disordered" evidence="11">
    <location>
        <begin position="309"/>
        <end position="336"/>
    </location>
</feature>
<dbReference type="PROSITE" id="PS51119">
    <property type="entry name" value="TAFH"/>
    <property type="match status" value="1"/>
</dbReference>
<evidence type="ECO:0000256" key="9">
    <source>
        <dbReference type="PROSITE-ProRule" id="PRU00134"/>
    </source>
</evidence>
<dbReference type="Gene3D" id="1.20.120.1110">
    <property type="entry name" value="TAFH/NHR1 domain"/>
    <property type="match status" value="1"/>
</dbReference>
<evidence type="ECO:0000256" key="7">
    <source>
        <dbReference type="ARBA" id="ARBA00023163"/>
    </source>
</evidence>
<evidence type="ECO:0000256" key="2">
    <source>
        <dbReference type="ARBA" id="ARBA00022491"/>
    </source>
</evidence>
<evidence type="ECO:0000256" key="3">
    <source>
        <dbReference type="ARBA" id="ARBA00022723"/>
    </source>
</evidence>
<gene>
    <name evidence="14" type="ORF">HERILL_LOCUS11293</name>
</gene>
<evidence type="ECO:0000256" key="8">
    <source>
        <dbReference type="ARBA" id="ARBA00023242"/>
    </source>
</evidence>
<feature type="region of interest" description="Disordered" evidence="11">
    <location>
        <begin position="510"/>
        <end position="552"/>
    </location>
</feature>
<feature type="compositionally biased region" description="Basic and acidic residues" evidence="11">
    <location>
        <begin position="310"/>
        <end position="320"/>
    </location>
</feature>
<dbReference type="PRINTS" id="PR01875">
    <property type="entry name" value="ETOFAMILY"/>
</dbReference>
<feature type="compositionally biased region" description="Polar residues" evidence="11">
    <location>
        <begin position="323"/>
        <end position="332"/>
    </location>
</feature>
<feature type="domain" description="TAFH" evidence="13">
    <location>
        <begin position="110"/>
        <end position="205"/>
    </location>
</feature>
<dbReference type="GO" id="GO:0006351">
    <property type="term" value="P:DNA-templated transcription"/>
    <property type="evidence" value="ECO:0007669"/>
    <property type="project" value="InterPro"/>
</dbReference>
<dbReference type="SMART" id="SM00549">
    <property type="entry name" value="TAFH"/>
    <property type="match status" value="1"/>
</dbReference>
<evidence type="ECO:0000256" key="1">
    <source>
        <dbReference type="ARBA" id="ARBA00004123"/>
    </source>
</evidence>
<dbReference type="InterPro" id="IPR014896">
    <property type="entry name" value="NHR2"/>
</dbReference>
<protein>
    <submittedName>
        <fullName evidence="14">Uncharacterized protein</fullName>
    </submittedName>
</protein>
<keyword evidence="7" id="KW-0804">Transcription</keyword>
<keyword evidence="6" id="KW-0805">Transcription regulation</keyword>
<feature type="coiled-coil region" evidence="10">
    <location>
        <begin position="382"/>
        <end position="428"/>
    </location>
</feature>
<proteinExistence type="predicted"/>
<dbReference type="OMA" id="WKHLDHX"/>
<dbReference type="GO" id="GO:0005634">
    <property type="term" value="C:nucleus"/>
    <property type="evidence" value="ECO:0007669"/>
    <property type="project" value="UniProtKB-SubCell"/>
</dbReference>
<dbReference type="GO" id="GO:0003714">
    <property type="term" value="F:transcription corepressor activity"/>
    <property type="evidence" value="ECO:0007669"/>
    <property type="project" value="InterPro"/>
</dbReference>
<dbReference type="FunCoup" id="A0A7R8UY86">
    <property type="interactions" value="320"/>
</dbReference>
<dbReference type="InterPro" id="IPR037249">
    <property type="entry name" value="TAFH/NHR1_dom_sf"/>
</dbReference>
<reference evidence="14 15" key="1">
    <citation type="submission" date="2020-11" db="EMBL/GenBank/DDBJ databases">
        <authorList>
            <person name="Wallbank WR R."/>
            <person name="Pardo Diaz C."/>
            <person name="Kozak K."/>
            <person name="Martin S."/>
            <person name="Jiggins C."/>
            <person name="Moest M."/>
            <person name="Warren A I."/>
            <person name="Generalovic N T."/>
            <person name="Byers J.R.P. K."/>
            <person name="Montejo-Kovacevich G."/>
            <person name="Yen C E."/>
        </authorList>
    </citation>
    <scope>NUCLEOTIDE SEQUENCE [LARGE SCALE GENOMIC DNA]</scope>
</reference>
<evidence type="ECO:0000313" key="14">
    <source>
        <dbReference type="EMBL" id="CAD7088691.1"/>
    </source>
</evidence>
<dbReference type="AlphaFoldDB" id="A0A7R8UY86"/>
<feature type="compositionally biased region" description="Low complexity" evidence="11">
    <location>
        <begin position="528"/>
        <end position="545"/>
    </location>
</feature>
<dbReference type="GO" id="GO:0008270">
    <property type="term" value="F:zinc ion binding"/>
    <property type="evidence" value="ECO:0007669"/>
    <property type="project" value="UniProtKB-KW"/>
</dbReference>
<dbReference type="Pfam" id="PF08788">
    <property type="entry name" value="NHR2"/>
    <property type="match status" value="1"/>
</dbReference>
<evidence type="ECO:0000256" key="10">
    <source>
        <dbReference type="SAM" id="Coils"/>
    </source>
</evidence>
<keyword evidence="5" id="KW-0862">Zinc</keyword>
<keyword evidence="8" id="KW-0539">Nucleus</keyword>
<keyword evidence="2" id="KW-0678">Repressor</keyword>
<dbReference type="InterPro" id="IPR003894">
    <property type="entry name" value="TAFH_NHR1"/>
</dbReference>
<feature type="region of interest" description="Disordered" evidence="11">
    <location>
        <begin position="28"/>
        <end position="102"/>
    </location>
</feature>
<dbReference type="InParanoid" id="A0A7R8UY86"/>
<evidence type="ECO:0000256" key="5">
    <source>
        <dbReference type="ARBA" id="ARBA00022833"/>
    </source>
</evidence>
<keyword evidence="3" id="KW-0479">Metal-binding</keyword>
<feature type="domain" description="MYND-type" evidence="12">
    <location>
        <begin position="463"/>
        <end position="499"/>
    </location>
</feature>
<keyword evidence="10" id="KW-0175">Coiled coil</keyword>
<dbReference type="InterPro" id="IPR002893">
    <property type="entry name" value="Znf_MYND"/>
</dbReference>
<dbReference type="PROSITE" id="PS50865">
    <property type="entry name" value="ZF_MYND_2"/>
    <property type="match status" value="1"/>
</dbReference>
<keyword evidence="15" id="KW-1185">Reference proteome</keyword>
<dbReference type="Pfam" id="PF07531">
    <property type="entry name" value="TAFH"/>
    <property type="match status" value="1"/>
</dbReference>
<evidence type="ECO:0000256" key="6">
    <source>
        <dbReference type="ARBA" id="ARBA00023015"/>
    </source>
</evidence>
<dbReference type="OrthoDB" id="2951111at2759"/>
<keyword evidence="4 9" id="KW-0863">Zinc-finger</keyword>
<evidence type="ECO:0000256" key="11">
    <source>
        <dbReference type="SAM" id="MobiDB-lite"/>
    </source>
</evidence>
<evidence type="ECO:0000256" key="4">
    <source>
        <dbReference type="ARBA" id="ARBA00022771"/>
    </source>
</evidence>
<dbReference type="PANTHER" id="PTHR10379">
    <property type="entry name" value="MTG8 ETO EIGHT TWENTY ONE PROTEIN"/>
    <property type="match status" value="1"/>
</dbReference>
<dbReference type="InterPro" id="IPR013289">
    <property type="entry name" value="CBFA2T1/2/3"/>
</dbReference>
<name>A0A7R8UY86_HERIL</name>
<dbReference type="PROSITE" id="PS01360">
    <property type="entry name" value="ZF_MYND_1"/>
    <property type="match status" value="1"/>
</dbReference>
<dbReference type="FunFam" id="6.10.140.2220:FF:000027">
    <property type="entry name" value="Eto/mtg8/nervy, putative"/>
    <property type="match status" value="1"/>
</dbReference>
<organism evidence="14 15">
    <name type="scientific">Hermetia illucens</name>
    <name type="common">Black soldier fly</name>
    <dbReference type="NCBI Taxonomy" id="343691"/>
    <lineage>
        <taxon>Eukaryota</taxon>
        <taxon>Metazoa</taxon>
        <taxon>Ecdysozoa</taxon>
        <taxon>Arthropoda</taxon>
        <taxon>Hexapoda</taxon>
        <taxon>Insecta</taxon>
        <taxon>Pterygota</taxon>
        <taxon>Neoptera</taxon>
        <taxon>Endopterygota</taxon>
        <taxon>Diptera</taxon>
        <taxon>Brachycera</taxon>
        <taxon>Stratiomyomorpha</taxon>
        <taxon>Stratiomyidae</taxon>
        <taxon>Hermetiinae</taxon>
        <taxon>Hermetia</taxon>
    </lineage>
</organism>
<dbReference type="EMBL" id="LR899012">
    <property type="protein sequence ID" value="CAD7088691.1"/>
    <property type="molecule type" value="Genomic_DNA"/>
</dbReference>
<dbReference type="Gene3D" id="6.10.250.230">
    <property type="match status" value="1"/>
</dbReference>
<accession>A0A7R8UY86</accession>
<dbReference type="Pfam" id="PF01753">
    <property type="entry name" value="zf-MYND"/>
    <property type="match status" value="1"/>
</dbReference>
<dbReference type="Proteomes" id="UP000594454">
    <property type="component" value="Chromosome 4"/>
</dbReference>
<evidence type="ECO:0000259" key="12">
    <source>
        <dbReference type="PROSITE" id="PS50865"/>
    </source>
</evidence>
<evidence type="ECO:0000259" key="13">
    <source>
        <dbReference type="PROSITE" id="PS51119"/>
    </source>
</evidence>